<evidence type="ECO:0000256" key="3">
    <source>
        <dbReference type="ARBA" id="ARBA00014962"/>
    </source>
</evidence>
<evidence type="ECO:0000256" key="4">
    <source>
        <dbReference type="ARBA" id="ARBA00022448"/>
    </source>
</evidence>
<accession>A0A8J6NDB4</accession>
<evidence type="ECO:0000256" key="10">
    <source>
        <dbReference type="ARBA" id="ARBA00023136"/>
    </source>
</evidence>
<dbReference type="EMBL" id="JACNJZ010000052">
    <property type="protein sequence ID" value="MBC8316749.1"/>
    <property type="molecule type" value="Genomic_DNA"/>
</dbReference>
<evidence type="ECO:0000256" key="5">
    <source>
        <dbReference type="ARBA" id="ARBA00022475"/>
    </source>
</evidence>
<evidence type="ECO:0000256" key="7">
    <source>
        <dbReference type="ARBA" id="ARBA00022927"/>
    </source>
</evidence>
<dbReference type="SMART" id="SM01323">
    <property type="entry name" value="YajC"/>
    <property type="match status" value="1"/>
</dbReference>
<protein>
    <recommendedName>
        <fullName evidence="3">Sec translocon accessory complex subunit YajC</fullName>
    </recommendedName>
</protein>
<dbReference type="GO" id="GO:0005886">
    <property type="term" value="C:plasma membrane"/>
    <property type="evidence" value="ECO:0007669"/>
    <property type="project" value="UniProtKB-SubCell"/>
</dbReference>
<evidence type="ECO:0000256" key="2">
    <source>
        <dbReference type="ARBA" id="ARBA00006742"/>
    </source>
</evidence>
<dbReference type="AlphaFoldDB" id="A0A8J6NDB4"/>
<dbReference type="Pfam" id="PF02699">
    <property type="entry name" value="YajC"/>
    <property type="match status" value="1"/>
</dbReference>
<evidence type="ECO:0000256" key="11">
    <source>
        <dbReference type="SAM" id="Phobius"/>
    </source>
</evidence>
<comment type="similarity">
    <text evidence="2">Belongs to the YajC family.</text>
</comment>
<evidence type="ECO:0000256" key="9">
    <source>
        <dbReference type="ARBA" id="ARBA00023010"/>
    </source>
</evidence>
<dbReference type="PANTHER" id="PTHR33909">
    <property type="entry name" value="SEC TRANSLOCON ACCESSORY COMPLEX SUBUNIT YAJC"/>
    <property type="match status" value="1"/>
</dbReference>
<evidence type="ECO:0000256" key="6">
    <source>
        <dbReference type="ARBA" id="ARBA00022692"/>
    </source>
</evidence>
<dbReference type="GO" id="GO:0015031">
    <property type="term" value="P:protein transport"/>
    <property type="evidence" value="ECO:0007669"/>
    <property type="project" value="UniProtKB-KW"/>
</dbReference>
<keyword evidence="5" id="KW-1003">Cell membrane</keyword>
<organism evidence="12 13">
    <name type="scientific">Candidatus Desulfobia pelagia</name>
    <dbReference type="NCBI Taxonomy" id="2841692"/>
    <lineage>
        <taxon>Bacteria</taxon>
        <taxon>Pseudomonadati</taxon>
        <taxon>Thermodesulfobacteriota</taxon>
        <taxon>Desulfobulbia</taxon>
        <taxon>Desulfobulbales</taxon>
        <taxon>Desulfobulbaceae</taxon>
        <taxon>Candidatus Desulfobia</taxon>
    </lineage>
</organism>
<dbReference type="NCBIfam" id="TIGR00739">
    <property type="entry name" value="yajC"/>
    <property type="match status" value="1"/>
</dbReference>
<keyword evidence="6 11" id="KW-0812">Transmembrane</keyword>
<evidence type="ECO:0000313" key="13">
    <source>
        <dbReference type="Proteomes" id="UP000614424"/>
    </source>
</evidence>
<evidence type="ECO:0000256" key="8">
    <source>
        <dbReference type="ARBA" id="ARBA00022989"/>
    </source>
</evidence>
<evidence type="ECO:0000256" key="1">
    <source>
        <dbReference type="ARBA" id="ARBA00004162"/>
    </source>
</evidence>
<reference evidence="12 13" key="1">
    <citation type="submission" date="2020-08" db="EMBL/GenBank/DDBJ databases">
        <title>Bridging the membrane lipid divide: bacteria of the FCB group superphylum have the potential to synthesize archaeal ether lipids.</title>
        <authorList>
            <person name="Villanueva L."/>
            <person name="Von Meijenfeldt F.A.B."/>
            <person name="Westbye A.B."/>
            <person name="Yadav S."/>
            <person name="Hopmans E.C."/>
            <person name="Dutilh B.E."/>
            <person name="Sinninghe Damste J.S."/>
        </authorList>
    </citation>
    <scope>NUCLEOTIDE SEQUENCE [LARGE SCALE GENOMIC DNA]</scope>
    <source>
        <strain evidence="12">NIOZ-UU47</strain>
    </source>
</reference>
<name>A0A8J6NDB4_9BACT</name>
<evidence type="ECO:0000313" key="12">
    <source>
        <dbReference type="EMBL" id="MBC8316749.1"/>
    </source>
</evidence>
<proteinExistence type="inferred from homology"/>
<keyword evidence="9" id="KW-0811">Translocation</keyword>
<dbReference type="InterPro" id="IPR003849">
    <property type="entry name" value="Preprotein_translocase_YajC"/>
</dbReference>
<gene>
    <name evidence="12" type="primary">yajC</name>
    <name evidence="12" type="ORF">H8E41_02515</name>
</gene>
<keyword evidence="4" id="KW-0813">Transport</keyword>
<keyword evidence="7" id="KW-0653">Protein transport</keyword>
<comment type="subcellular location">
    <subcellularLocation>
        <location evidence="1">Cell membrane</location>
        <topology evidence="1">Single-pass membrane protein</topology>
    </subcellularLocation>
</comment>
<keyword evidence="8 11" id="KW-1133">Transmembrane helix</keyword>
<feature type="transmembrane region" description="Helical" evidence="11">
    <location>
        <begin position="18"/>
        <end position="36"/>
    </location>
</feature>
<comment type="caution">
    <text evidence="12">The sequence shown here is derived from an EMBL/GenBank/DDBJ whole genome shotgun (WGS) entry which is preliminary data.</text>
</comment>
<keyword evidence="10 11" id="KW-0472">Membrane</keyword>
<dbReference type="Proteomes" id="UP000614424">
    <property type="component" value="Unassembled WGS sequence"/>
</dbReference>
<dbReference type="PRINTS" id="PR01853">
    <property type="entry name" value="YAJCTRNLCASE"/>
</dbReference>
<dbReference type="PANTHER" id="PTHR33909:SF1">
    <property type="entry name" value="SEC TRANSLOCON ACCESSORY COMPLEX SUBUNIT YAJC"/>
    <property type="match status" value="1"/>
</dbReference>
<sequence length="115" mass="12147">MVDIAYAADAAQASGNPLAGFIPMILIFVVFYFLLIRPQQKKAKTQQEFLSNLKKGDEVVSGGGLHGKITGITDSVVTLEIADNLRVKVSRQYILSPVSSMTAGSKDASCSPSGG</sequence>